<accession>A0A7C8ZCG1</accession>
<evidence type="ECO:0000313" key="1">
    <source>
        <dbReference type="EMBL" id="MBA4639596.1"/>
    </source>
</evidence>
<protein>
    <submittedName>
        <fullName evidence="1">Uncharacterized protein</fullName>
    </submittedName>
</protein>
<dbReference type="EMBL" id="GISG01114445">
    <property type="protein sequence ID" value="MBA4639596.1"/>
    <property type="molecule type" value="Transcribed_RNA"/>
</dbReference>
<proteinExistence type="predicted"/>
<organism evidence="1">
    <name type="scientific">Opuntia streptacantha</name>
    <name type="common">Prickly pear cactus</name>
    <name type="synonym">Opuntia cardona</name>
    <dbReference type="NCBI Taxonomy" id="393608"/>
    <lineage>
        <taxon>Eukaryota</taxon>
        <taxon>Viridiplantae</taxon>
        <taxon>Streptophyta</taxon>
        <taxon>Embryophyta</taxon>
        <taxon>Tracheophyta</taxon>
        <taxon>Spermatophyta</taxon>
        <taxon>Magnoliopsida</taxon>
        <taxon>eudicotyledons</taxon>
        <taxon>Gunneridae</taxon>
        <taxon>Pentapetalae</taxon>
        <taxon>Caryophyllales</taxon>
        <taxon>Cactineae</taxon>
        <taxon>Cactaceae</taxon>
        <taxon>Opuntioideae</taxon>
        <taxon>Opuntia</taxon>
    </lineage>
</organism>
<name>A0A7C8ZCG1_OPUST</name>
<reference evidence="1" key="1">
    <citation type="journal article" date="2013" name="J. Plant Res.">
        <title>Effect of fungi and light on seed germination of three Opuntia species from semiarid lands of central Mexico.</title>
        <authorList>
            <person name="Delgado-Sanchez P."/>
            <person name="Jimenez-Bremont J.F."/>
            <person name="Guerrero-Gonzalez Mde L."/>
            <person name="Flores J."/>
        </authorList>
    </citation>
    <scope>NUCLEOTIDE SEQUENCE</scope>
    <source>
        <tissue evidence="1">Cladode</tissue>
    </source>
</reference>
<reference evidence="1" key="2">
    <citation type="submission" date="2020-07" db="EMBL/GenBank/DDBJ databases">
        <authorList>
            <person name="Vera ALvarez R."/>
            <person name="Arias-Moreno D.M."/>
            <person name="Jimenez-Jacinto V."/>
            <person name="Jimenez-Bremont J.F."/>
            <person name="Swaminathan K."/>
            <person name="Moose S.P."/>
            <person name="Guerrero-Gonzalez M.L."/>
            <person name="Marino-Ramirez L."/>
            <person name="Landsman D."/>
            <person name="Rodriguez-Kessler M."/>
            <person name="Delgado-Sanchez P."/>
        </authorList>
    </citation>
    <scope>NUCLEOTIDE SEQUENCE</scope>
    <source>
        <tissue evidence="1">Cladode</tissue>
    </source>
</reference>
<sequence length="116" mass="13228">MVFLGMHSNENILDFCYEVQQKLTTNVSRSFWQMSSDIRPPILLIRTRKIPAPAQHSNDLSPPPPSHVTPFSAERNIWAVGRNDITIPLQQKFLKNTLGTADSEESFQRTLQKLGH</sequence>
<dbReference type="AlphaFoldDB" id="A0A7C8ZCG1"/>